<dbReference type="InterPro" id="IPR000210">
    <property type="entry name" value="BTB/POZ_dom"/>
</dbReference>
<dbReference type="OrthoDB" id="3512845at2759"/>
<dbReference type="InterPro" id="IPR023214">
    <property type="entry name" value="HAD_sf"/>
</dbReference>
<gene>
    <name evidence="4" type="ORF">C2E20_4478</name>
</gene>
<dbReference type="SMART" id="SM00577">
    <property type="entry name" value="CPDc"/>
    <property type="match status" value="1"/>
</dbReference>
<accession>A0A2P6VE21</accession>
<dbReference type="Pfam" id="PF00651">
    <property type="entry name" value="BTB"/>
    <property type="match status" value="1"/>
</dbReference>
<organism evidence="4 5">
    <name type="scientific">Micractinium conductrix</name>
    <dbReference type="NCBI Taxonomy" id="554055"/>
    <lineage>
        <taxon>Eukaryota</taxon>
        <taxon>Viridiplantae</taxon>
        <taxon>Chlorophyta</taxon>
        <taxon>core chlorophytes</taxon>
        <taxon>Trebouxiophyceae</taxon>
        <taxon>Chlorellales</taxon>
        <taxon>Chlorellaceae</taxon>
        <taxon>Chlorella clade</taxon>
        <taxon>Micractinium</taxon>
    </lineage>
</organism>
<feature type="compositionally biased region" description="Low complexity" evidence="2">
    <location>
        <begin position="431"/>
        <end position="443"/>
    </location>
</feature>
<name>A0A2P6VE21_9CHLO</name>
<feature type="compositionally biased region" description="Basic and acidic residues" evidence="2">
    <location>
        <begin position="385"/>
        <end position="397"/>
    </location>
</feature>
<feature type="region of interest" description="Disordered" evidence="2">
    <location>
        <begin position="687"/>
        <end position="741"/>
    </location>
</feature>
<dbReference type="Gene3D" id="3.30.710.10">
    <property type="entry name" value="Potassium Channel Kv1.1, Chain A"/>
    <property type="match status" value="1"/>
</dbReference>
<evidence type="ECO:0000256" key="2">
    <source>
        <dbReference type="SAM" id="MobiDB-lite"/>
    </source>
</evidence>
<dbReference type="EMBL" id="LHPF02000011">
    <property type="protein sequence ID" value="PSC72332.1"/>
    <property type="molecule type" value="Genomic_DNA"/>
</dbReference>
<sequence>MSEGLVEAADVTVSLGGTPVKLHSQVLASGSRVWCTALFECGDITACGGGGAAAAAAAVERSLEGHSLPDVQTFLRLLYDASAVQSMKEKQISSWQGVLQLASKLDAPGVLRACEAHLERLLFGSGCPSDSHEWLLMADRLGLDNLVGKSTLAQLFHEQGWAVINQDELGNRKACEAACWAALQAGRSVLVDRCNQTMQRWHWLDIARRLQQQLGGPPLRLAALCLQLPPEVCAARAAQRTGHAPLPPEQASGVIQRFVEEWQWPQPSEGFHAIYTARSSEEAASLAAALLGQPAPTAPAAVEPAVPAVQGQQWQGQQQWAQPQQQWGQLQQQQWGQGQQAWQPQQQRAQPQQQWGGQAFPPGLQQSPQPGWQQQQQRSFSSRADAVDTWRRGDSPAEQRSLPRSPWRGSEGKHLSPVRAPSPERDGSAGWGLQQQQQQPSSSGPGGNIVAFPGRQQEQQQGQQQAAAPTVDRAAPRKHPWQRHAPDQPSGRWYDAPAGCAKVTLLFDLNGTLTSHTSMRRSVGLHQARPGIPHLRRLKEHYRIGVYSSASFRTVQTALALLEEAAGPEDAPLFDRKLVLHRSDTALAPLAHTEAGGKEWDTCKPLKPYFRHLHRVLLVDDDSHKAVEEGNLLLMPCWHQDDPRDTMIEAMVGVLLDLGQQLSADAEADVRQLTGAASARLAAAAARMEEGWQEEGEAGLAGEEAGDEEDEEEEEEAAAAEASQAEEAALAPVELEAAVPR</sequence>
<dbReference type="SUPFAM" id="SSF54695">
    <property type="entry name" value="POZ domain"/>
    <property type="match status" value="1"/>
</dbReference>
<dbReference type="InterPro" id="IPR027417">
    <property type="entry name" value="P-loop_NTPase"/>
</dbReference>
<feature type="compositionally biased region" description="Acidic residues" evidence="2">
    <location>
        <begin position="704"/>
        <end position="718"/>
    </location>
</feature>
<dbReference type="SUPFAM" id="SSF52540">
    <property type="entry name" value="P-loop containing nucleoside triphosphate hydrolases"/>
    <property type="match status" value="1"/>
</dbReference>
<dbReference type="AlphaFoldDB" id="A0A2P6VE21"/>
<dbReference type="Proteomes" id="UP000239649">
    <property type="component" value="Unassembled WGS sequence"/>
</dbReference>
<dbReference type="PROSITE" id="PS50969">
    <property type="entry name" value="FCP1"/>
    <property type="match status" value="1"/>
</dbReference>
<dbReference type="InterPro" id="IPR011333">
    <property type="entry name" value="SKP1/BTB/POZ_sf"/>
</dbReference>
<dbReference type="InterPro" id="IPR036412">
    <property type="entry name" value="HAD-like_sf"/>
</dbReference>
<dbReference type="SUPFAM" id="SSF56784">
    <property type="entry name" value="HAD-like"/>
    <property type="match status" value="1"/>
</dbReference>
<dbReference type="SMART" id="SM00225">
    <property type="entry name" value="BTB"/>
    <property type="match status" value="1"/>
</dbReference>
<proteinExistence type="predicted"/>
<keyword evidence="4" id="KW-0378">Hydrolase</keyword>
<evidence type="ECO:0000259" key="3">
    <source>
        <dbReference type="PROSITE" id="PS50969"/>
    </source>
</evidence>
<protein>
    <submittedName>
        <fullName evidence="4">P-loop containing nucleoside triphosphate hydrolase</fullName>
    </submittedName>
</protein>
<feature type="domain" description="FCP1 homology" evidence="3">
    <location>
        <begin position="498"/>
        <end position="658"/>
    </location>
</feature>
<feature type="compositionally biased region" description="Low complexity" evidence="2">
    <location>
        <begin position="456"/>
        <end position="468"/>
    </location>
</feature>
<dbReference type="GO" id="GO:0016787">
    <property type="term" value="F:hydrolase activity"/>
    <property type="evidence" value="ECO:0007669"/>
    <property type="project" value="UniProtKB-KW"/>
</dbReference>
<keyword evidence="5" id="KW-1185">Reference proteome</keyword>
<feature type="compositionally biased region" description="Low complexity" evidence="2">
    <location>
        <begin position="313"/>
        <end position="383"/>
    </location>
</feature>
<evidence type="ECO:0000313" key="4">
    <source>
        <dbReference type="EMBL" id="PSC72332.1"/>
    </source>
</evidence>
<feature type="compositionally biased region" description="Low complexity" evidence="2">
    <location>
        <begin position="719"/>
        <end position="741"/>
    </location>
</feature>
<evidence type="ECO:0000256" key="1">
    <source>
        <dbReference type="ARBA" id="ARBA00004906"/>
    </source>
</evidence>
<dbReference type="Gene3D" id="3.40.50.1000">
    <property type="entry name" value="HAD superfamily/HAD-like"/>
    <property type="match status" value="1"/>
</dbReference>
<feature type="region of interest" description="Disordered" evidence="2">
    <location>
        <begin position="313"/>
        <end position="494"/>
    </location>
</feature>
<comment type="caution">
    <text evidence="4">The sequence shown here is derived from an EMBL/GenBank/DDBJ whole genome shotgun (WGS) entry which is preliminary data.</text>
</comment>
<dbReference type="STRING" id="554055.A0A2P6VE21"/>
<evidence type="ECO:0000313" key="5">
    <source>
        <dbReference type="Proteomes" id="UP000239649"/>
    </source>
</evidence>
<dbReference type="Pfam" id="PF03031">
    <property type="entry name" value="NIF"/>
    <property type="match status" value="1"/>
</dbReference>
<dbReference type="InterPro" id="IPR050365">
    <property type="entry name" value="TIM50"/>
</dbReference>
<reference evidence="4 5" key="1">
    <citation type="journal article" date="2018" name="Plant J.">
        <title>Genome sequences of Chlorella sorokiniana UTEX 1602 and Micractinium conductrix SAG 241.80: implications to maltose excretion by a green alga.</title>
        <authorList>
            <person name="Arriola M.B."/>
            <person name="Velmurugan N."/>
            <person name="Zhang Y."/>
            <person name="Plunkett M.H."/>
            <person name="Hondzo H."/>
            <person name="Barney B.M."/>
        </authorList>
    </citation>
    <scope>NUCLEOTIDE SEQUENCE [LARGE SCALE GENOMIC DNA]</scope>
    <source>
        <strain evidence="4 5">SAG 241.80</strain>
    </source>
</reference>
<comment type="pathway">
    <text evidence="1">Protein modification; protein ubiquitination.</text>
</comment>
<dbReference type="PANTHER" id="PTHR12210">
    <property type="entry name" value="DULLARD PROTEIN PHOSPHATASE"/>
    <property type="match status" value="1"/>
</dbReference>
<dbReference type="Gene3D" id="3.40.50.300">
    <property type="entry name" value="P-loop containing nucleotide triphosphate hydrolases"/>
    <property type="match status" value="1"/>
</dbReference>
<dbReference type="InterPro" id="IPR004274">
    <property type="entry name" value="FCP1_dom"/>
</dbReference>